<evidence type="ECO:0000256" key="6">
    <source>
        <dbReference type="ARBA" id="ARBA00022827"/>
    </source>
</evidence>
<name>A0A7W9ECM7_9SPHN</name>
<reference evidence="12 13" key="1">
    <citation type="submission" date="2020-08" db="EMBL/GenBank/DDBJ databases">
        <title>Genomic Encyclopedia of Type Strains, Phase IV (KMG-IV): sequencing the most valuable type-strain genomes for metagenomic binning, comparative biology and taxonomic classification.</title>
        <authorList>
            <person name="Goeker M."/>
        </authorList>
    </citation>
    <scope>NUCLEOTIDE SEQUENCE [LARGE SCALE GENOMIC DNA]</scope>
    <source>
        <strain evidence="12 13">DSM 25079</strain>
    </source>
</reference>
<dbReference type="InterPro" id="IPR003374">
    <property type="entry name" value="ApbE-like_sf"/>
</dbReference>
<feature type="binding site" evidence="11">
    <location>
        <position position="262"/>
    </location>
    <ligand>
        <name>Mg(2+)</name>
        <dbReference type="ChEBI" id="CHEBI:18420"/>
    </ligand>
</feature>
<keyword evidence="6 10" id="KW-0274">FAD</keyword>
<evidence type="ECO:0000256" key="3">
    <source>
        <dbReference type="ARBA" id="ARBA00022630"/>
    </source>
</evidence>
<dbReference type="Gene3D" id="3.10.520.10">
    <property type="entry name" value="ApbE-like domains"/>
    <property type="match status" value="1"/>
</dbReference>
<dbReference type="Pfam" id="PF02424">
    <property type="entry name" value="ApbE"/>
    <property type="match status" value="1"/>
</dbReference>
<evidence type="ECO:0000256" key="10">
    <source>
        <dbReference type="PIRNR" id="PIRNR006268"/>
    </source>
</evidence>
<keyword evidence="3 10" id="KW-0285">Flavoprotein</keyword>
<evidence type="ECO:0000256" key="11">
    <source>
        <dbReference type="PIRSR" id="PIRSR006268-2"/>
    </source>
</evidence>
<dbReference type="AlphaFoldDB" id="A0A7W9ECM7"/>
<dbReference type="GO" id="GO:0046872">
    <property type="term" value="F:metal ion binding"/>
    <property type="evidence" value="ECO:0007669"/>
    <property type="project" value="UniProtKB-UniRule"/>
</dbReference>
<feature type="binding site" evidence="11">
    <location>
        <position position="149"/>
    </location>
    <ligand>
        <name>Mg(2+)</name>
        <dbReference type="ChEBI" id="CHEBI:18420"/>
    </ligand>
</feature>
<comment type="similarity">
    <text evidence="10">Belongs to the ApbE family.</text>
</comment>
<dbReference type="RefSeq" id="WP_343052878.1">
    <property type="nucleotide sequence ID" value="NZ_JACIJC010000001.1"/>
</dbReference>
<evidence type="ECO:0000256" key="9">
    <source>
        <dbReference type="ARBA" id="ARBA00048540"/>
    </source>
</evidence>
<sequence>MFAYHGETMGTTWSVRIAAPSGGISQPIGAGIQSALDRVVTQMSHWDQASDLCRFNRVRSDAWQSLPIEFFTVLEAALAVAHESEGAFDPALGALVDLWGFGPAGTRAAPPAPDAIAQARDGLGWRAIAIDRRGLRARHDGSATLDFSGIAKGFGVDQVADYLIGQGILHFLVEVGGELRGCGLKPDGQPWWVDLEAPPGITLPVNRVALHQLSVATSGDYRRHFEHEGARYAHSIDPRTGWPVNAGMASVTVLHPSCMMADAYATALTVLGLDQGCALAERLDIAAILVARGDKGAREWLSPAAMRMLD</sequence>
<protein>
    <recommendedName>
        <fullName evidence="2 10">FAD:protein FMN transferase</fullName>
        <ecNumber evidence="1 10">2.7.1.180</ecNumber>
    </recommendedName>
    <alternativeName>
        <fullName evidence="8 10">Flavin transferase</fullName>
    </alternativeName>
</protein>
<comment type="catalytic activity">
    <reaction evidence="9 10">
        <text>L-threonyl-[protein] + FAD = FMN-L-threonyl-[protein] + AMP + H(+)</text>
        <dbReference type="Rhea" id="RHEA:36847"/>
        <dbReference type="Rhea" id="RHEA-COMP:11060"/>
        <dbReference type="Rhea" id="RHEA-COMP:11061"/>
        <dbReference type="ChEBI" id="CHEBI:15378"/>
        <dbReference type="ChEBI" id="CHEBI:30013"/>
        <dbReference type="ChEBI" id="CHEBI:57692"/>
        <dbReference type="ChEBI" id="CHEBI:74257"/>
        <dbReference type="ChEBI" id="CHEBI:456215"/>
        <dbReference type="EC" id="2.7.1.180"/>
    </reaction>
</comment>
<comment type="cofactor">
    <cofactor evidence="11">
        <name>Mg(2+)</name>
        <dbReference type="ChEBI" id="CHEBI:18420"/>
    </cofactor>
    <cofactor evidence="11">
        <name>Mn(2+)</name>
        <dbReference type="ChEBI" id="CHEBI:29035"/>
    </cofactor>
    <text evidence="11">Magnesium. Can also use manganese.</text>
</comment>
<dbReference type="InterPro" id="IPR024932">
    <property type="entry name" value="ApbE"/>
</dbReference>
<keyword evidence="5 10" id="KW-0479">Metal-binding</keyword>
<evidence type="ECO:0000313" key="13">
    <source>
        <dbReference type="Proteomes" id="UP000549617"/>
    </source>
</evidence>
<evidence type="ECO:0000313" key="12">
    <source>
        <dbReference type="EMBL" id="MBB5684438.1"/>
    </source>
</evidence>
<dbReference type="EC" id="2.7.1.180" evidence="1 10"/>
<dbReference type="PANTHER" id="PTHR30040">
    <property type="entry name" value="THIAMINE BIOSYNTHESIS LIPOPROTEIN APBE"/>
    <property type="match status" value="1"/>
</dbReference>
<organism evidence="12 13">
    <name type="scientific">Sphingobium boeckii</name>
    <dbReference type="NCBI Taxonomy" id="1082345"/>
    <lineage>
        <taxon>Bacteria</taxon>
        <taxon>Pseudomonadati</taxon>
        <taxon>Pseudomonadota</taxon>
        <taxon>Alphaproteobacteria</taxon>
        <taxon>Sphingomonadales</taxon>
        <taxon>Sphingomonadaceae</taxon>
        <taxon>Sphingobium</taxon>
    </lineage>
</organism>
<dbReference type="PANTHER" id="PTHR30040:SF2">
    <property type="entry name" value="FAD:PROTEIN FMN TRANSFERASE"/>
    <property type="match status" value="1"/>
</dbReference>
<evidence type="ECO:0000256" key="5">
    <source>
        <dbReference type="ARBA" id="ARBA00022723"/>
    </source>
</evidence>
<keyword evidence="4 10" id="KW-0808">Transferase</keyword>
<keyword evidence="13" id="KW-1185">Reference proteome</keyword>
<comment type="caution">
    <text evidence="12">The sequence shown here is derived from an EMBL/GenBank/DDBJ whole genome shotgun (WGS) entry which is preliminary data.</text>
</comment>
<evidence type="ECO:0000256" key="2">
    <source>
        <dbReference type="ARBA" id="ARBA00016337"/>
    </source>
</evidence>
<evidence type="ECO:0000256" key="8">
    <source>
        <dbReference type="ARBA" id="ARBA00031306"/>
    </source>
</evidence>
<accession>A0A7W9ECM7</accession>
<dbReference type="PIRSF" id="PIRSF006268">
    <property type="entry name" value="ApbE"/>
    <property type="match status" value="1"/>
</dbReference>
<evidence type="ECO:0000256" key="4">
    <source>
        <dbReference type="ARBA" id="ARBA00022679"/>
    </source>
</evidence>
<dbReference type="EMBL" id="JACIJC010000001">
    <property type="protein sequence ID" value="MBB5684438.1"/>
    <property type="molecule type" value="Genomic_DNA"/>
</dbReference>
<keyword evidence="12" id="KW-0449">Lipoprotein</keyword>
<dbReference type="SUPFAM" id="SSF143631">
    <property type="entry name" value="ApbE-like"/>
    <property type="match status" value="1"/>
</dbReference>
<dbReference type="GO" id="GO:0016740">
    <property type="term" value="F:transferase activity"/>
    <property type="evidence" value="ECO:0007669"/>
    <property type="project" value="UniProtKB-UniRule"/>
</dbReference>
<feature type="binding site" evidence="11">
    <location>
        <position position="266"/>
    </location>
    <ligand>
        <name>Mg(2+)</name>
        <dbReference type="ChEBI" id="CHEBI:18420"/>
    </ligand>
</feature>
<keyword evidence="7 10" id="KW-0460">Magnesium</keyword>
<proteinExistence type="inferred from homology"/>
<evidence type="ECO:0000256" key="7">
    <source>
        <dbReference type="ARBA" id="ARBA00022842"/>
    </source>
</evidence>
<evidence type="ECO:0000256" key="1">
    <source>
        <dbReference type="ARBA" id="ARBA00011955"/>
    </source>
</evidence>
<dbReference type="Proteomes" id="UP000549617">
    <property type="component" value="Unassembled WGS sequence"/>
</dbReference>
<gene>
    <name evidence="12" type="ORF">FHS49_000429</name>
</gene>